<dbReference type="AlphaFoldDB" id="A0A0C4DRV6"/>
<organism evidence="3 4">
    <name type="scientific">Magnaporthiopsis poae (strain ATCC 64411 / 73-15)</name>
    <name type="common">Kentucky bluegrass fungus</name>
    <name type="synonym">Magnaporthe poae</name>
    <dbReference type="NCBI Taxonomy" id="644358"/>
    <lineage>
        <taxon>Eukaryota</taxon>
        <taxon>Fungi</taxon>
        <taxon>Dikarya</taxon>
        <taxon>Ascomycota</taxon>
        <taxon>Pezizomycotina</taxon>
        <taxon>Sordariomycetes</taxon>
        <taxon>Sordariomycetidae</taxon>
        <taxon>Magnaporthales</taxon>
        <taxon>Magnaporthaceae</taxon>
        <taxon>Magnaporthiopsis</taxon>
    </lineage>
</organism>
<evidence type="ECO:0000313" key="3">
    <source>
        <dbReference type="EnsemblFungi" id="MAPG_02623T0"/>
    </source>
</evidence>
<evidence type="ECO:0000313" key="2">
    <source>
        <dbReference type="EMBL" id="KLU83569.1"/>
    </source>
</evidence>
<proteinExistence type="predicted"/>
<reference evidence="2" key="2">
    <citation type="submission" date="2010-05" db="EMBL/GenBank/DDBJ databases">
        <title>The Genome Sequence of Magnaporthe poae strain ATCC 64411.</title>
        <authorList>
            <consortium name="The Broad Institute Genome Sequencing Platform"/>
            <consortium name="Broad Institute Genome Sequencing Center for Infectious Disease"/>
            <person name="Ma L.-J."/>
            <person name="Dead R."/>
            <person name="Young S."/>
            <person name="Zeng Q."/>
            <person name="Koehrsen M."/>
            <person name="Alvarado L."/>
            <person name="Berlin A."/>
            <person name="Chapman S.B."/>
            <person name="Chen Z."/>
            <person name="Freedman E."/>
            <person name="Gellesch M."/>
            <person name="Goldberg J."/>
            <person name="Griggs A."/>
            <person name="Gujja S."/>
            <person name="Heilman E.R."/>
            <person name="Heiman D."/>
            <person name="Hepburn T."/>
            <person name="Howarth C."/>
            <person name="Jen D."/>
            <person name="Larson L."/>
            <person name="Mehta T."/>
            <person name="Neiman D."/>
            <person name="Pearson M."/>
            <person name="Roberts A."/>
            <person name="Saif S."/>
            <person name="Shea T."/>
            <person name="Shenoy N."/>
            <person name="Sisk P."/>
            <person name="Stolte C."/>
            <person name="Sykes S."/>
            <person name="Walk T."/>
            <person name="White J."/>
            <person name="Yandava C."/>
            <person name="Haas B."/>
            <person name="Nusbaum C."/>
            <person name="Birren B."/>
        </authorList>
    </citation>
    <scope>NUCLEOTIDE SEQUENCE</scope>
    <source>
        <strain evidence="2">ATCC 64411</strain>
    </source>
</reference>
<dbReference type="EMBL" id="GL876967">
    <property type="protein sequence ID" value="KLU83569.1"/>
    <property type="molecule type" value="Genomic_DNA"/>
</dbReference>
<evidence type="ECO:0000256" key="1">
    <source>
        <dbReference type="SAM" id="MobiDB-lite"/>
    </source>
</evidence>
<feature type="region of interest" description="Disordered" evidence="1">
    <location>
        <begin position="37"/>
        <end position="102"/>
    </location>
</feature>
<reference evidence="2" key="3">
    <citation type="submission" date="2011-03" db="EMBL/GenBank/DDBJ databases">
        <title>Annotation of Magnaporthe poae ATCC 64411.</title>
        <authorList>
            <person name="Ma L.-J."/>
            <person name="Dead R."/>
            <person name="Young S.K."/>
            <person name="Zeng Q."/>
            <person name="Gargeya S."/>
            <person name="Fitzgerald M."/>
            <person name="Haas B."/>
            <person name="Abouelleil A."/>
            <person name="Alvarado L."/>
            <person name="Arachchi H.M."/>
            <person name="Berlin A."/>
            <person name="Brown A."/>
            <person name="Chapman S.B."/>
            <person name="Chen Z."/>
            <person name="Dunbar C."/>
            <person name="Freedman E."/>
            <person name="Gearin G."/>
            <person name="Gellesch M."/>
            <person name="Goldberg J."/>
            <person name="Griggs A."/>
            <person name="Gujja S."/>
            <person name="Heiman D."/>
            <person name="Howarth C."/>
            <person name="Larson L."/>
            <person name="Lui A."/>
            <person name="MacDonald P.J.P."/>
            <person name="Mehta T."/>
            <person name="Montmayeur A."/>
            <person name="Murphy C."/>
            <person name="Neiman D."/>
            <person name="Pearson M."/>
            <person name="Priest M."/>
            <person name="Roberts A."/>
            <person name="Saif S."/>
            <person name="Shea T."/>
            <person name="Shenoy N."/>
            <person name="Sisk P."/>
            <person name="Stolte C."/>
            <person name="Sykes S."/>
            <person name="Yandava C."/>
            <person name="Wortman J."/>
            <person name="Nusbaum C."/>
            <person name="Birren B."/>
        </authorList>
    </citation>
    <scope>NUCLEOTIDE SEQUENCE</scope>
    <source>
        <strain evidence="2">ATCC 64411</strain>
    </source>
</reference>
<feature type="compositionally biased region" description="Acidic residues" evidence="1">
    <location>
        <begin position="50"/>
        <end position="66"/>
    </location>
</feature>
<reference evidence="4" key="1">
    <citation type="submission" date="2010-05" db="EMBL/GenBank/DDBJ databases">
        <title>The genome sequence of Magnaporthe poae strain ATCC 64411.</title>
        <authorList>
            <person name="Ma L.-J."/>
            <person name="Dead R."/>
            <person name="Young S."/>
            <person name="Zeng Q."/>
            <person name="Koehrsen M."/>
            <person name="Alvarado L."/>
            <person name="Berlin A."/>
            <person name="Chapman S.B."/>
            <person name="Chen Z."/>
            <person name="Freedman E."/>
            <person name="Gellesch M."/>
            <person name="Goldberg J."/>
            <person name="Griggs A."/>
            <person name="Gujja S."/>
            <person name="Heilman E.R."/>
            <person name="Heiman D."/>
            <person name="Hepburn T."/>
            <person name="Howarth C."/>
            <person name="Jen D."/>
            <person name="Larson L."/>
            <person name="Mehta T."/>
            <person name="Neiman D."/>
            <person name="Pearson M."/>
            <person name="Roberts A."/>
            <person name="Saif S."/>
            <person name="Shea T."/>
            <person name="Shenoy N."/>
            <person name="Sisk P."/>
            <person name="Stolte C."/>
            <person name="Sykes S."/>
            <person name="Walk T."/>
            <person name="White J."/>
            <person name="Yandava C."/>
            <person name="Haas B."/>
            <person name="Nusbaum C."/>
            <person name="Birren B."/>
        </authorList>
    </citation>
    <scope>NUCLEOTIDE SEQUENCE [LARGE SCALE GENOMIC DNA]</scope>
    <source>
        <strain evidence="4">ATCC 64411 / 73-15</strain>
    </source>
</reference>
<protein>
    <submittedName>
        <fullName evidence="2 3">Uncharacterized protein</fullName>
    </submittedName>
</protein>
<evidence type="ECO:0000313" key="4">
    <source>
        <dbReference type="Proteomes" id="UP000011715"/>
    </source>
</evidence>
<reference evidence="3" key="4">
    <citation type="journal article" date="2015" name="G3 (Bethesda)">
        <title>Genome sequences of three phytopathogenic species of the Magnaporthaceae family of fungi.</title>
        <authorList>
            <person name="Okagaki L.H."/>
            <person name="Nunes C.C."/>
            <person name="Sailsbery J."/>
            <person name="Clay B."/>
            <person name="Brown D."/>
            <person name="John T."/>
            <person name="Oh Y."/>
            <person name="Young N."/>
            <person name="Fitzgerald M."/>
            <person name="Haas B.J."/>
            <person name="Zeng Q."/>
            <person name="Young S."/>
            <person name="Adiconis X."/>
            <person name="Fan L."/>
            <person name="Levin J.Z."/>
            <person name="Mitchell T.K."/>
            <person name="Okubara P.A."/>
            <person name="Farman M.L."/>
            <person name="Kohn L.M."/>
            <person name="Birren B."/>
            <person name="Ma L.-J."/>
            <person name="Dean R.A."/>
        </authorList>
    </citation>
    <scope>NUCLEOTIDE SEQUENCE</scope>
    <source>
        <strain evidence="3">ATCC 64411 / 73-15</strain>
    </source>
</reference>
<feature type="compositionally biased region" description="Basic and acidic residues" evidence="1">
    <location>
        <begin position="177"/>
        <end position="186"/>
    </location>
</feature>
<accession>A0A0C4DRV6</accession>
<name>A0A0C4DRV6_MAGP6</name>
<feature type="region of interest" description="Disordered" evidence="1">
    <location>
        <begin position="159"/>
        <end position="195"/>
    </location>
</feature>
<dbReference type="VEuPathDB" id="FungiDB:MAPG_02623"/>
<keyword evidence="4" id="KW-1185">Reference proteome</keyword>
<feature type="compositionally biased region" description="Basic and acidic residues" evidence="1">
    <location>
        <begin position="133"/>
        <end position="142"/>
    </location>
</feature>
<gene>
    <name evidence="2" type="ORF">MAPG_02623</name>
</gene>
<sequence length="268" mass="28703">MPSTIDNEMPLLGNGNMHWVTIRRDASEVSRLAVAALLRRRGSPGKKTEEENEEEEEKEKEGEEEEEKKKDNKKQWLSFSFGWFVGPPSTNESTDTPPPCEAAGQLSQGFQVIRGARVATLGAGSGSSGAGTETEKKSETRKGKLLSIVPRALNFIRRKCGARRKAPPDSAGESLDDEQRASHSEEQASVVQGSQGSQGQIFTVYPVSGAKLAMTDGQLNQAKDNMGLPTPAGSELALVAGSVGGSSTGRWPVFAEAFAEVSAEPWLV</sequence>
<feature type="region of interest" description="Disordered" evidence="1">
    <location>
        <begin position="121"/>
        <end position="142"/>
    </location>
</feature>
<reference evidence="3" key="5">
    <citation type="submission" date="2015-06" db="UniProtKB">
        <authorList>
            <consortium name="EnsemblFungi"/>
        </authorList>
    </citation>
    <scope>IDENTIFICATION</scope>
    <source>
        <strain evidence="3">ATCC 64411</strain>
    </source>
</reference>
<dbReference type="Proteomes" id="UP000011715">
    <property type="component" value="Unassembled WGS sequence"/>
</dbReference>
<dbReference type="EMBL" id="ADBL01000644">
    <property type="status" value="NOT_ANNOTATED_CDS"/>
    <property type="molecule type" value="Genomic_DNA"/>
</dbReference>
<dbReference type="EnsemblFungi" id="MAPG_02623T0">
    <property type="protein sequence ID" value="MAPG_02623T0"/>
    <property type="gene ID" value="MAPG_02623"/>
</dbReference>